<protein>
    <submittedName>
        <fullName evidence="1">Uncharacterized protein</fullName>
    </submittedName>
</protein>
<dbReference type="EMBL" id="BLXT01006878">
    <property type="protein sequence ID" value="GFO34200.1"/>
    <property type="molecule type" value="Genomic_DNA"/>
</dbReference>
<dbReference type="Proteomes" id="UP000735302">
    <property type="component" value="Unassembled WGS sequence"/>
</dbReference>
<gene>
    <name evidence="1" type="ORF">PoB_006070500</name>
</gene>
<proteinExistence type="predicted"/>
<dbReference type="AlphaFoldDB" id="A0AAV4CQL7"/>
<sequence>MCPPSKLTQTEVSGLRGIDGTVDCKPVLRSVGTLLSRFRAWPGEGPQSLRSPCSMQNSKSLSTNGSFSAFTKVSELLAAKLTTAICIRHLYDRC</sequence>
<comment type="caution">
    <text evidence="1">The sequence shown here is derived from an EMBL/GenBank/DDBJ whole genome shotgun (WGS) entry which is preliminary data.</text>
</comment>
<keyword evidence="2" id="KW-1185">Reference proteome</keyword>
<accession>A0AAV4CQL7</accession>
<evidence type="ECO:0000313" key="2">
    <source>
        <dbReference type="Proteomes" id="UP000735302"/>
    </source>
</evidence>
<evidence type="ECO:0000313" key="1">
    <source>
        <dbReference type="EMBL" id="GFO34200.1"/>
    </source>
</evidence>
<name>A0AAV4CQL7_9GAST</name>
<reference evidence="1 2" key="1">
    <citation type="journal article" date="2021" name="Elife">
        <title>Chloroplast acquisition without the gene transfer in kleptoplastic sea slugs, Plakobranchus ocellatus.</title>
        <authorList>
            <person name="Maeda T."/>
            <person name="Takahashi S."/>
            <person name="Yoshida T."/>
            <person name="Shimamura S."/>
            <person name="Takaki Y."/>
            <person name="Nagai Y."/>
            <person name="Toyoda A."/>
            <person name="Suzuki Y."/>
            <person name="Arimoto A."/>
            <person name="Ishii H."/>
            <person name="Satoh N."/>
            <person name="Nishiyama T."/>
            <person name="Hasebe M."/>
            <person name="Maruyama T."/>
            <person name="Minagawa J."/>
            <person name="Obokata J."/>
            <person name="Shigenobu S."/>
        </authorList>
    </citation>
    <scope>NUCLEOTIDE SEQUENCE [LARGE SCALE GENOMIC DNA]</scope>
</reference>
<organism evidence="1 2">
    <name type="scientific">Plakobranchus ocellatus</name>
    <dbReference type="NCBI Taxonomy" id="259542"/>
    <lineage>
        <taxon>Eukaryota</taxon>
        <taxon>Metazoa</taxon>
        <taxon>Spiralia</taxon>
        <taxon>Lophotrochozoa</taxon>
        <taxon>Mollusca</taxon>
        <taxon>Gastropoda</taxon>
        <taxon>Heterobranchia</taxon>
        <taxon>Euthyneura</taxon>
        <taxon>Panpulmonata</taxon>
        <taxon>Sacoglossa</taxon>
        <taxon>Placobranchoidea</taxon>
        <taxon>Plakobranchidae</taxon>
        <taxon>Plakobranchus</taxon>
    </lineage>
</organism>